<gene>
    <name evidence="8" type="primary">Necator_chrIII.g12397</name>
    <name evidence="8" type="ORF">RB195_011631</name>
</gene>
<proteinExistence type="inferred from homology"/>
<accession>A0ABR1D3C1</accession>
<dbReference type="InterPro" id="IPR008632">
    <property type="entry name" value="Gp-FAR-1"/>
</dbReference>
<evidence type="ECO:0000256" key="3">
    <source>
        <dbReference type="ARBA" id="ARBA00022525"/>
    </source>
</evidence>
<dbReference type="PANTHER" id="PTHR31418:SF6">
    <property type="entry name" value="FATTY ACID_RETINOL BINDING PROTEIN"/>
    <property type="match status" value="1"/>
</dbReference>
<reference evidence="8 9" key="1">
    <citation type="submission" date="2023-08" db="EMBL/GenBank/DDBJ databases">
        <title>A Necator americanus chromosomal reference genome.</title>
        <authorList>
            <person name="Ilik V."/>
            <person name="Petrzelkova K.J."/>
            <person name="Pardy F."/>
            <person name="Fuh T."/>
            <person name="Niatou-Singa F.S."/>
            <person name="Gouil Q."/>
            <person name="Baker L."/>
            <person name="Ritchie M.E."/>
            <person name="Jex A.R."/>
            <person name="Gazzola D."/>
            <person name="Li H."/>
            <person name="Toshio Fujiwara R."/>
            <person name="Zhan B."/>
            <person name="Aroian R.V."/>
            <person name="Pafco B."/>
            <person name="Schwarz E.M."/>
        </authorList>
    </citation>
    <scope>NUCLEOTIDE SEQUENCE [LARGE SCALE GENOMIC DNA]</scope>
    <source>
        <strain evidence="8 9">Aroian</strain>
        <tissue evidence="8">Whole animal</tissue>
    </source>
</reference>
<organism evidence="8 9">
    <name type="scientific">Necator americanus</name>
    <name type="common">Human hookworm</name>
    <dbReference type="NCBI Taxonomy" id="51031"/>
    <lineage>
        <taxon>Eukaryota</taxon>
        <taxon>Metazoa</taxon>
        <taxon>Ecdysozoa</taxon>
        <taxon>Nematoda</taxon>
        <taxon>Chromadorea</taxon>
        <taxon>Rhabditida</taxon>
        <taxon>Rhabditina</taxon>
        <taxon>Rhabditomorpha</taxon>
        <taxon>Strongyloidea</taxon>
        <taxon>Ancylostomatidae</taxon>
        <taxon>Bunostominae</taxon>
        <taxon>Necator</taxon>
    </lineage>
</organism>
<evidence type="ECO:0000256" key="6">
    <source>
        <dbReference type="ARBA" id="ARBA00023121"/>
    </source>
</evidence>
<dbReference type="PROSITE" id="PS51257">
    <property type="entry name" value="PROKAR_LIPOPROTEIN"/>
    <property type="match status" value="1"/>
</dbReference>
<keyword evidence="4 7" id="KW-0732">Signal</keyword>
<evidence type="ECO:0000256" key="1">
    <source>
        <dbReference type="ARBA" id="ARBA00004613"/>
    </source>
</evidence>
<name>A0ABR1D3C1_NECAM</name>
<keyword evidence="9" id="KW-1185">Reference proteome</keyword>
<comment type="similarity">
    <text evidence="2">Belongs to the fatty-acid and retinol-binding protein (FARBP) family.</text>
</comment>
<evidence type="ECO:0000256" key="5">
    <source>
        <dbReference type="ARBA" id="ARBA00023054"/>
    </source>
</evidence>
<evidence type="ECO:0000313" key="9">
    <source>
        <dbReference type="Proteomes" id="UP001303046"/>
    </source>
</evidence>
<keyword evidence="3" id="KW-0964">Secreted</keyword>
<comment type="subcellular location">
    <subcellularLocation>
        <location evidence="1">Secreted</location>
    </subcellularLocation>
</comment>
<keyword evidence="6" id="KW-0446">Lipid-binding</keyword>
<evidence type="ECO:0000256" key="4">
    <source>
        <dbReference type="ARBA" id="ARBA00022729"/>
    </source>
</evidence>
<evidence type="ECO:0000313" key="8">
    <source>
        <dbReference type="EMBL" id="KAK6745034.1"/>
    </source>
</evidence>
<dbReference type="Proteomes" id="UP001303046">
    <property type="component" value="Unassembled WGS sequence"/>
</dbReference>
<feature type="signal peptide" evidence="7">
    <location>
        <begin position="1"/>
        <end position="19"/>
    </location>
</feature>
<comment type="caution">
    <text evidence="8">The sequence shown here is derived from an EMBL/GenBank/DDBJ whole genome shotgun (WGS) entry which is preliminary data.</text>
</comment>
<dbReference type="Pfam" id="PF05823">
    <property type="entry name" value="Gp-FAR-1"/>
    <property type="match status" value="1"/>
</dbReference>
<keyword evidence="5" id="KW-0175">Coiled coil</keyword>
<feature type="chain" id="PRO_5047285325" description="Nematode fatty acid retinoid binding protein" evidence="7">
    <location>
        <begin position="20"/>
        <end position="330"/>
    </location>
</feature>
<dbReference type="PANTHER" id="PTHR31418">
    <property type="entry name" value="FATTY-ACID AND RETINOL-BINDING PROTEIN 1"/>
    <property type="match status" value="1"/>
</dbReference>
<sequence length="330" mass="37252">MKSVILALLVCALAASVLSCDKFQKHLNMFCKFPGESKPCVTDNAQSFASTCCASRGGCNSKEFPKEKVCCFTQSCLDRCYPGKGHRMGTVLHFRRTSPAKWLNMRFLFLCVLVAGASAFPAFNDTTFTVEMLNKLIEKVKEESKYVPGYVMDAINSATDAEKQQFVDLMNKLHKGELPTVSNLKEFVQLIEKEAPLLAPKANAAYNAYMERYNKLTKEAQNFITKWETKGFAVAGTYPKNKDEYLKNMAQMMVQFVADSENLTPETWKSLEEQFPEQVKAWNDCPEMKAIRDFIKNSPKGSDLFEDPDTLKKITELGLQKLLQEDTPKA</sequence>
<evidence type="ECO:0000256" key="2">
    <source>
        <dbReference type="ARBA" id="ARBA00006648"/>
    </source>
</evidence>
<dbReference type="Gene3D" id="1.20.120.1100">
    <property type="match status" value="1"/>
</dbReference>
<protein>
    <recommendedName>
        <fullName evidence="10">Nematode fatty acid retinoid binding protein</fullName>
    </recommendedName>
</protein>
<evidence type="ECO:0008006" key="10">
    <source>
        <dbReference type="Google" id="ProtNLM"/>
    </source>
</evidence>
<evidence type="ECO:0000256" key="7">
    <source>
        <dbReference type="SAM" id="SignalP"/>
    </source>
</evidence>
<dbReference type="EMBL" id="JAVFWL010000003">
    <property type="protein sequence ID" value="KAK6745034.1"/>
    <property type="molecule type" value="Genomic_DNA"/>
</dbReference>